<comment type="caution">
    <text evidence="1">The sequence shown here is derived from an EMBL/GenBank/DDBJ whole genome shotgun (WGS) entry which is preliminary data.</text>
</comment>
<protein>
    <recommendedName>
        <fullName evidence="3">RNase H type-1 domain-containing protein</fullName>
    </recommendedName>
</protein>
<gene>
    <name evidence="1" type="ORF">Goklo_022779</name>
</gene>
<name>A0A7J8TNK4_9ROSI</name>
<organism evidence="1 2">
    <name type="scientific">Gossypium klotzschianum</name>
    <dbReference type="NCBI Taxonomy" id="34286"/>
    <lineage>
        <taxon>Eukaryota</taxon>
        <taxon>Viridiplantae</taxon>
        <taxon>Streptophyta</taxon>
        <taxon>Embryophyta</taxon>
        <taxon>Tracheophyta</taxon>
        <taxon>Spermatophyta</taxon>
        <taxon>Magnoliopsida</taxon>
        <taxon>eudicotyledons</taxon>
        <taxon>Gunneridae</taxon>
        <taxon>Pentapetalae</taxon>
        <taxon>rosids</taxon>
        <taxon>malvids</taxon>
        <taxon>Malvales</taxon>
        <taxon>Malvaceae</taxon>
        <taxon>Malvoideae</taxon>
        <taxon>Gossypium</taxon>
    </lineage>
</organism>
<dbReference type="OrthoDB" id="1001062at2759"/>
<dbReference type="AlphaFoldDB" id="A0A7J8TNK4"/>
<accession>A0A7J8TNK4</accession>
<proteinExistence type="predicted"/>
<evidence type="ECO:0000313" key="2">
    <source>
        <dbReference type="Proteomes" id="UP000593573"/>
    </source>
</evidence>
<dbReference type="EMBL" id="JABFAB010000001">
    <property type="protein sequence ID" value="MBA0639767.1"/>
    <property type="molecule type" value="Genomic_DNA"/>
</dbReference>
<reference evidence="1 2" key="1">
    <citation type="journal article" date="2019" name="Genome Biol. Evol.">
        <title>Insights into the evolution of the New World diploid cottons (Gossypium, subgenus Houzingenia) based on genome sequencing.</title>
        <authorList>
            <person name="Grover C.E."/>
            <person name="Arick M.A. 2nd"/>
            <person name="Thrash A."/>
            <person name="Conover J.L."/>
            <person name="Sanders W.S."/>
            <person name="Peterson D.G."/>
            <person name="Frelichowski J.E."/>
            <person name="Scheffler J.A."/>
            <person name="Scheffler B.E."/>
            <person name="Wendel J.F."/>
        </authorList>
    </citation>
    <scope>NUCLEOTIDE SEQUENCE [LARGE SCALE GENOMIC DNA]</scope>
    <source>
        <strain evidence="1">57</strain>
        <tissue evidence="1">Leaf</tissue>
    </source>
</reference>
<sequence length="79" mass="9249">MAEARTCLQAIIMAKDMRFQDICIEGDALNIIRKLNSRMKIDRVLEGGRYEHHRFWIEEAPHTVEILTNQEKRNDNHGG</sequence>
<evidence type="ECO:0008006" key="3">
    <source>
        <dbReference type="Google" id="ProtNLM"/>
    </source>
</evidence>
<evidence type="ECO:0000313" key="1">
    <source>
        <dbReference type="EMBL" id="MBA0639767.1"/>
    </source>
</evidence>
<keyword evidence="2" id="KW-1185">Reference proteome</keyword>
<dbReference type="Proteomes" id="UP000593573">
    <property type="component" value="Unassembled WGS sequence"/>
</dbReference>